<dbReference type="GO" id="GO:0005524">
    <property type="term" value="F:ATP binding"/>
    <property type="evidence" value="ECO:0007669"/>
    <property type="project" value="InterPro"/>
</dbReference>
<keyword evidence="4" id="KW-1185">Reference proteome</keyword>
<feature type="region of interest" description="Disordered" evidence="1">
    <location>
        <begin position="160"/>
        <end position="253"/>
    </location>
</feature>
<dbReference type="STRING" id="33114.A0A2G2X5V3"/>
<comment type="caution">
    <text evidence="3">The sequence shown here is derived from an EMBL/GenBank/DDBJ whole genome shotgun (WGS) entry which is preliminary data.</text>
</comment>
<feature type="region of interest" description="Disordered" evidence="1">
    <location>
        <begin position="271"/>
        <end position="332"/>
    </location>
</feature>
<feature type="compositionally biased region" description="Polar residues" evidence="1">
    <location>
        <begin position="160"/>
        <end position="175"/>
    </location>
</feature>
<dbReference type="AlphaFoldDB" id="A0A2G2X5V3"/>
<gene>
    <name evidence="3" type="ORF">CQW23_07334</name>
</gene>
<dbReference type="Gene3D" id="3.40.50.300">
    <property type="entry name" value="P-loop containing nucleotide triphosphate hydrolases"/>
    <property type="match status" value="1"/>
</dbReference>
<dbReference type="Pfam" id="PF00004">
    <property type="entry name" value="AAA"/>
    <property type="match status" value="1"/>
</dbReference>
<reference evidence="4" key="2">
    <citation type="journal article" date="2017" name="J. Anim. Genet.">
        <title>Multiple reference genome sequences of hot pepper reveal the massive evolution of plant disease resistance genes by retroduplication.</title>
        <authorList>
            <person name="Kim S."/>
            <person name="Park J."/>
            <person name="Yeom S.-I."/>
            <person name="Kim Y.-M."/>
            <person name="Seo E."/>
            <person name="Kim K.-T."/>
            <person name="Kim M.-S."/>
            <person name="Lee J.M."/>
            <person name="Cheong K."/>
            <person name="Shin H.-S."/>
            <person name="Kim S.-B."/>
            <person name="Han K."/>
            <person name="Lee J."/>
            <person name="Park M."/>
            <person name="Lee H.-A."/>
            <person name="Lee H.-Y."/>
            <person name="Lee Y."/>
            <person name="Oh S."/>
            <person name="Lee J.H."/>
            <person name="Choi E."/>
            <person name="Choi E."/>
            <person name="Lee S.E."/>
            <person name="Jeon J."/>
            <person name="Kim H."/>
            <person name="Choi G."/>
            <person name="Song H."/>
            <person name="Lee J."/>
            <person name="Lee S.-C."/>
            <person name="Kwon J.-K."/>
            <person name="Lee H.-Y."/>
            <person name="Koo N."/>
            <person name="Hong Y."/>
            <person name="Kim R.W."/>
            <person name="Kang W.-H."/>
            <person name="Huh J.H."/>
            <person name="Kang B.-C."/>
            <person name="Yang T.-J."/>
            <person name="Lee Y.-H."/>
            <person name="Bennetzen J.L."/>
            <person name="Choi D."/>
        </authorList>
    </citation>
    <scope>NUCLEOTIDE SEQUENCE [LARGE SCALE GENOMIC DNA]</scope>
    <source>
        <strain evidence="4">cv. PBC81</strain>
    </source>
</reference>
<dbReference type="PANTHER" id="PTHR46293">
    <property type="entry name" value="E3 UBIQUITIN PROTEIN LIGASE DRIP1"/>
    <property type="match status" value="1"/>
</dbReference>
<feature type="compositionally biased region" description="Basic and acidic residues" evidence="1">
    <location>
        <begin position="240"/>
        <end position="253"/>
    </location>
</feature>
<evidence type="ECO:0000313" key="3">
    <source>
        <dbReference type="EMBL" id="PHT52872.1"/>
    </source>
</evidence>
<dbReference type="EMBL" id="MLFT02000003">
    <property type="protein sequence ID" value="PHT52872.1"/>
    <property type="molecule type" value="Genomic_DNA"/>
</dbReference>
<dbReference type="InterPro" id="IPR044807">
    <property type="entry name" value="DRIP1-like"/>
</dbReference>
<feature type="compositionally biased region" description="Polar residues" evidence="1">
    <location>
        <begin position="271"/>
        <end position="285"/>
    </location>
</feature>
<dbReference type="InterPro" id="IPR003959">
    <property type="entry name" value="ATPase_AAA_core"/>
</dbReference>
<dbReference type="OrthoDB" id="1305878at2759"/>
<proteinExistence type="predicted"/>
<dbReference type="GO" id="GO:0016887">
    <property type="term" value="F:ATP hydrolysis activity"/>
    <property type="evidence" value="ECO:0007669"/>
    <property type="project" value="InterPro"/>
</dbReference>
<reference evidence="3 4" key="1">
    <citation type="journal article" date="2017" name="Genome Biol.">
        <title>New reference genome sequences of hot pepper reveal the massive evolution of plant disease-resistance genes by retroduplication.</title>
        <authorList>
            <person name="Kim S."/>
            <person name="Park J."/>
            <person name="Yeom S.I."/>
            <person name="Kim Y.M."/>
            <person name="Seo E."/>
            <person name="Kim K.T."/>
            <person name="Kim M.S."/>
            <person name="Lee J.M."/>
            <person name="Cheong K."/>
            <person name="Shin H.S."/>
            <person name="Kim S.B."/>
            <person name="Han K."/>
            <person name="Lee J."/>
            <person name="Park M."/>
            <person name="Lee H.A."/>
            <person name="Lee H.Y."/>
            <person name="Lee Y."/>
            <person name="Oh S."/>
            <person name="Lee J.H."/>
            <person name="Choi E."/>
            <person name="Choi E."/>
            <person name="Lee S.E."/>
            <person name="Jeon J."/>
            <person name="Kim H."/>
            <person name="Choi G."/>
            <person name="Song H."/>
            <person name="Lee J."/>
            <person name="Lee S.C."/>
            <person name="Kwon J.K."/>
            <person name="Lee H.Y."/>
            <person name="Koo N."/>
            <person name="Hong Y."/>
            <person name="Kim R.W."/>
            <person name="Kang W.H."/>
            <person name="Huh J.H."/>
            <person name="Kang B.C."/>
            <person name="Yang T.J."/>
            <person name="Lee Y.H."/>
            <person name="Bennetzen J.L."/>
            <person name="Choi D."/>
        </authorList>
    </citation>
    <scope>NUCLEOTIDE SEQUENCE [LARGE SCALE GENOMIC DNA]</scope>
    <source>
        <strain evidence="4">cv. PBC81</strain>
    </source>
</reference>
<dbReference type="InterPro" id="IPR027417">
    <property type="entry name" value="P-loop_NTPase"/>
</dbReference>
<protein>
    <submittedName>
        <fullName evidence="3">E3 ubiquitin protein ligase DRIP2</fullName>
    </submittedName>
</protein>
<organism evidence="3 4">
    <name type="scientific">Capsicum baccatum</name>
    <name type="common">Peruvian pepper</name>
    <dbReference type="NCBI Taxonomy" id="33114"/>
    <lineage>
        <taxon>Eukaryota</taxon>
        <taxon>Viridiplantae</taxon>
        <taxon>Streptophyta</taxon>
        <taxon>Embryophyta</taxon>
        <taxon>Tracheophyta</taxon>
        <taxon>Spermatophyta</taxon>
        <taxon>Magnoliopsida</taxon>
        <taxon>eudicotyledons</taxon>
        <taxon>Gunneridae</taxon>
        <taxon>Pentapetalae</taxon>
        <taxon>asterids</taxon>
        <taxon>lamiids</taxon>
        <taxon>Solanales</taxon>
        <taxon>Solanaceae</taxon>
        <taxon>Solanoideae</taxon>
        <taxon>Capsiceae</taxon>
        <taxon>Capsicum</taxon>
    </lineage>
</organism>
<sequence>MSLHCQGCAGKVKKHLSKLEAGHFTSAEARVVLHGKLLGPMKGVLLYGPPGTGKTVLAKAIAKESGAVFKVSTLKNKRFGDAQKLVCRKCIYKKLSGEETECCPICNIDLGCVPLEKLRPDHNLQDVRAKVFPYKRRKVNALEIVPSVALPVRRKERSLSSLVVSTPRVSTQTGMTGRRSKSVARKSLQGSTFSIEKTPKKEDGSGEDQLDGSSSPETLNKLTQNIRLNSSSTEPSSHPTPDKETENGSEQWDGKVDLWKPLNCLVEAANRSKSSRFTSQGSTAKSEGLYSHDREVHVRKTKVKQNGQKSKIKDDNNGDPAPPDFDKPKKSRRICKKKASAFGEFNISPQAVLDGTTARCERRIYPIWFSLAASEDQEGDAPLPQISASYLRIKDGNIPVSFIQKYLMRKLDLKSEDEVEIRCMGQSVIPSLPLNSLIDMWLQTTTSERISAIIGSSAKDFVMGLAYARRIPGVPAS</sequence>
<evidence type="ECO:0000256" key="1">
    <source>
        <dbReference type="SAM" id="MobiDB-lite"/>
    </source>
</evidence>
<feature type="compositionally biased region" description="Polar residues" evidence="1">
    <location>
        <begin position="211"/>
        <end position="229"/>
    </location>
</feature>
<evidence type="ECO:0000259" key="2">
    <source>
        <dbReference type="Pfam" id="PF00004"/>
    </source>
</evidence>
<name>A0A2G2X5V3_CAPBA</name>
<evidence type="ECO:0000313" key="4">
    <source>
        <dbReference type="Proteomes" id="UP000224567"/>
    </source>
</evidence>
<dbReference type="Proteomes" id="UP000224567">
    <property type="component" value="Unassembled WGS sequence"/>
</dbReference>
<dbReference type="PANTHER" id="PTHR46293:SF10">
    <property type="entry name" value="E3 UBIQUITIN PROTEIN LIGASE DRIP2-LIKE"/>
    <property type="match status" value="1"/>
</dbReference>
<dbReference type="GO" id="GO:0004842">
    <property type="term" value="F:ubiquitin-protein transferase activity"/>
    <property type="evidence" value="ECO:0007669"/>
    <property type="project" value="InterPro"/>
</dbReference>
<dbReference type="SUPFAM" id="SSF52540">
    <property type="entry name" value="P-loop containing nucleoside triphosphate hydrolases"/>
    <property type="match status" value="1"/>
</dbReference>
<accession>A0A2G2X5V3</accession>
<feature type="compositionally biased region" description="Low complexity" evidence="1">
    <location>
        <begin position="230"/>
        <end position="239"/>
    </location>
</feature>
<feature type="domain" description="ATPase AAA-type core" evidence="2">
    <location>
        <begin position="44"/>
        <end position="81"/>
    </location>
</feature>